<dbReference type="GO" id="GO:0003950">
    <property type="term" value="F:NAD+ poly-ADP-ribosyltransferase activity"/>
    <property type="evidence" value="ECO:0007669"/>
    <property type="project" value="InterPro"/>
</dbReference>
<keyword evidence="8" id="KW-1185">Reference proteome</keyword>
<dbReference type="EMBL" id="ML987210">
    <property type="protein sequence ID" value="KAF2241806.1"/>
    <property type="molecule type" value="Genomic_DNA"/>
</dbReference>
<evidence type="ECO:0000313" key="7">
    <source>
        <dbReference type="EMBL" id="KAF2241806.1"/>
    </source>
</evidence>
<evidence type="ECO:0000259" key="6">
    <source>
        <dbReference type="Pfam" id="PF00644"/>
    </source>
</evidence>
<feature type="compositionally biased region" description="Pro residues" evidence="5">
    <location>
        <begin position="16"/>
        <end position="25"/>
    </location>
</feature>
<dbReference type="Proteomes" id="UP000800094">
    <property type="component" value="Unassembled WGS sequence"/>
</dbReference>
<evidence type="ECO:0000256" key="1">
    <source>
        <dbReference type="ARBA" id="ARBA00022676"/>
    </source>
</evidence>
<gene>
    <name evidence="7" type="ORF">BU26DRAFT_571552</name>
</gene>
<dbReference type="SUPFAM" id="SSF56399">
    <property type="entry name" value="ADP-ribosylation"/>
    <property type="match status" value="1"/>
</dbReference>
<dbReference type="AlphaFoldDB" id="A0A6A6HUN0"/>
<feature type="domain" description="PARP catalytic" evidence="6">
    <location>
        <begin position="406"/>
        <end position="465"/>
    </location>
</feature>
<evidence type="ECO:0000256" key="5">
    <source>
        <dbReference type="SAM" id="MobiDB-lite"/>
    </source>
</evidence>
<feature type="region of interest" description="Disordered" evidence="5">
    <location>
        <begin position="112"/>
        <end position="198"/>
    </location>
</feature>
<keyword evidence="1" id="KW-0328">Glycosyltransferase</keyword>
<evidence type="ECO:0000256" key="3">
    <source>
        <dbReference type="ARBA" id="ARBA00022695"/>
    </source>
</evidence>
<evidence type="ECO:0000256" key="2">
    <source>
        <dbReference type="ARBA" id="ARBA00022679"/>
    </source>
</evidence>
<dbReference type="InterPro" id="IPR012317">
    <property type="entry name" value="Poly(ADP-ribose)pol_cat_dom"/>
</dbReference>
<keyword evidence="3" id="KW-0548">Nucleotidyltransferase</keyword>
<dbReference type="OrthoDB" id="109543at2759"/>
<feature type="compositionally biased region" description="Basic residues" evidence="5">
    <location>
        <begin position="180"/>
        <end position="189"/>
    </location>
</feature>
<dbReference type="Pfam" id="PF00644">
    <property type="entry name" value="PARP"/>
    <property type="match status" value="1"/>
</dbReference>
<protein>
    <recommendedName>
        <fullName evidence="6">PARP catalytic domain-containing protein</fullName>
    </recommendedName>
</protein>
<dbReference type="Gene3D" id="3.90.228.10">
    <property type="match status" value="1"/>
</dbReference>
<accession>A0A6A6HUN0</accession>
<reference evidence="7" key="1">
    <citation type="journal article" date="2020" name="Stud. Mycol.">
        <title>101 Dothideomycetes genomes: a test case for predicting lifestyles and emergence of pathogens.</title>
        <authorList>
            <person name="Haridas S."/>
            <person name="Albert R."/>
            <person name="Binder M."/>
            <person name="Bloem J."/>
            <person name="Labutti K."/>
            <person name="Salamov A."/>
            <person name="Andreopoulos B."/>
            <person name="Baker S."/>
            <person name="Barry K."/>
            <person name="Bills G."/>
            <person name="Bluhm B."/>
            <person name="Cannon C."/>
            <person name="Castanera R."/>
            <person name="Culley D."/>
            <person name="Daum C."/>
            <person name="Ezra D."/>
            <person name="Gonzalez J."/>
            <person name="Henrissat B."/>
            <person name="Kuo A."/>
            <person name="Liang C."/>
            <person name="Lipzen A."/>
            <person name="Lutzoni F."/>
            <person name="Magnuson J."/>
            <person name="Mondo S."/>
            <person name="Nolan M."/>
            <person name="Ohm R."/>
            <person name="Pangilinan J."/>
            <person name="Park H.-J."/>
            <person name="Ramirez L."/>
            <person name="Alfaro M."/>
            <person name="Sun H."/>
            <person name="Tritt A."/>
            <person name="Yoshinaga Y."/>
            <person name="Zwiers L.-H."/>
            <person name="Turgeon B."/>
            <person name="Goodwin S."/>
            <person name="Spatafora J."/>
            <person name="Crous P."/>
            <person name="Grigoriev I."/>
        </authorList>
    </citation>
    <scope>NUCLEOTIDE SEQUENCE</scope>
    <source>
        <strain evidence="7">CBS 122368</strain>
    </source>
</reference>
<keyword evidence="2" id="KW-0808">Transferase</keyword>
<keyword evidence="4" id="KW-0520">NAD</keyword>
<dbReference type="GeneID" id="54587481"/>
<name>A0A6A6HUN0_9PLEO</name>
<dbReference type="InterPro" id="IPR051838">
    <property type="entry name" value="ARTD_PARP"/>
</dbReference>
<proteinExistence type="predicted"/>
<feature type="compositionally biased region" description="Polar residues" evidence="5">
    <location>
        <begin position="114"/>
        <end position="123"/>
    </location>
</feature>
<dbReference type="GO" id="GO:0016779">
    <property type="term" value="F:nucleotidyltransferase activity"/>
    <property type="evidence" value="ECO:0007669"/>
    <property type="project" value="UniProtKB-KW"/>
</dbReference>
<evidence type="ECO:0000256" key="4">
    <source>
        <dbReference type="ARBA" id="ARBA00023027"/>
    </source>
</evidence>
<feature type="region of interest" description="Disordered" evidence="5">
    <location>
        <begin position="1"/>
        <end position="25"/>
    </location>
</feature>
<sequence>MAQHHAALQHLTLRSSPPPPFRPPNALPFTIVRKDGAGIGTPTDRTETAALSTDALDGHERSPRTAFELVQPRAPFGLPYHRRIYGPAVVAMPPDRIETDRLGTCEVDKGGLVQVNTSSSPPLTTAKPLPEDRKDSATVSKHALTTTSPSTSTLPKVSQAPTPLFQLPDSLSPSTPRYSGPKRLHKHASQHPNSTNKKNHTLHQLLKSTCEASCAPILRRGVAVNSGLDLLLAEPTVVDFLLLCVGSLEELWTYRKTRKRSTNSGLRLLPGECPVKRCILRRVVDAMDLGPLFALDARRGGEDGGVSPTSEETARPAESFPTAQHFLATLPLTQRALLTYILLSPFAHLSLLPHNSMCHPGPLEAPRIHFSFPTIPCTPFLPATFLVTRQPPHKESLFATHCRRPAHTRLTVFHGTHPSRLPLILSQGLRNMSGTLYQAHGRSSGKGIYLARDSTTSLCYSHEVQAWRGSRWRESGEGDAEEGVKVLLGCEVVVEEEKGEDAVFVVRDAGTVVVRFVWLLPDGVCNMGNGFEQEVKEAMEVLRKRRGE</sequence>
<feature type="compositionally biased region" description="Low complexity" evidence="5">
    <location>
        <begin position="144"/>
        <end position="155"/>
    </location>
</feature>
<dbReference type="RefSeq" id="XP_033676810.1">
    <property type="nucleotide sequence ID" value="XM_033834151.1"/>
</dbReference>
<organism evidence="7 8">
    <name type="scientific">Trematosphaeria pertusa</name>
    <dbReference type="NCBI Taxonomy" id="390896"/>
    <lineage>
        <taxon>Eukaryota</taxon>
        <taxon>Fungi</taxon>
        <taxon>Dikarya</taxon>
        <taxon>Ascomycota</taxon>
        <taxon>Pezizomycotina</taxon>
        <taxon>Dothideomycetes</taxon>
        <taxon>Pleosporomycetidae</taxon>
        <taxon>Pleosporales</taxon>
        <taxon>Massarineae</taxon>
        <taxon>Trematosphaeriaceae</taxon>
        <taxon>Trematosphaeria</taxon>
    </lineage>
</organism>
<dbReference type="PANTHER" id="PTHR21328">
    <property type="entry name" value="POLY ADP-RIBOSE POLYMERASE FAMILY, MEMBER PARP"/>
    <property type="match status" value="1"/>
</dbReference>
<evidence type="ECO:0000313" key="8">
    <source>
        <dbReference type="Proteomes" id="UP000800094"/>
    </source>
</evidence>